<dbReference type="CDD" id="cd12912">
    <property type="entry name" value="PDC2_MCP_like"/>
    <property type="match status" value="1"/>
</dbReference>
<dbReference type="CDD" id="cd00130">
    <property type="entry name" value="PAS"/>
    <property type="match status" value="1"/>
</dbReference>
<dbReference type="SMART" id="SM00388">
    <property type="entry name" value="HisKA"/>
    <property type="match status" value="1"/>
</dbReference>
<dbReference type="PROSITE" id="PS50109">
    <property type="entry name" value="HIS_KIN"/>
    <property type="match status" value="1"/>
</dbReference>
<dbReference type="SMART" id="SM00086">
    <property type="entry name" value="PAC"/>
    <property type="match status" value="1"/>
</dbReference>
<keyword evidence="12" id="KW-0902">Two-component regulatory system</keyword>
<dbReference type="InterPro" id="IPR003594">
    <property type="entry name" value="HATPase_dom"/>
</dbReference>
<organism evidence="17 18">
    <name type="scientific">Paracoccus homiensis</name>
    <dbReference type="NCBI Taxonomy" id="364199"/>
    <lineage>
        <taxon>Bacteria</taxon>
        <taxon>Pseudomonadati</taxon>
        <taxon>Pseudomonadota</taxon>
        <taxon>Alphaproteobacteria</taxon>
        <taxon>Rhodobacterales</taxon>
        <taxon>Paracoccaceae</taxon>
        <taxon>Paracoccus</taxon>
    </lineage>
</organism>
<dbReference type="SUPFAM" id="SSF47384">
    <property type="entry name" value="Homodimeric domain of signal transducing histidine kinase"/>
    <property type="match status" value="1"/>
</dbReference>
<proteinExistence type="predicted"/>
<dbReference type="NCBIfam" id="TIGR00229">
    <property type="entry name" value="sensory_box"/>
    <property type="match status" value="1"/>
</dbReference>
<dbReference type="CDD" id="cd00082">
    <property type="entry name" value="HisKA"/>
    <property type="match status" value="1"/>
</dbReference>
<dbReference type="Pfam" id="PF00512">
    <property type="entry name" value="HisKA"/>
    <property type="match status" value="1"/>
</dbReference>
<dbReference type="InterPro" id="IPR005467">
    <property type="entry name" value="His_kinase_dom"/>
</dbReference>
<keyword evidence="5" id="KW-0597">Phosphoprotein</keyword>
<dbReference type="SUPFAM" id="SSF55874">
    <property type="entry name" value="ATPase domain of HSP90 chaperone/DNA topoisomerase II/histidine kinase"/>
    <property type="match status" value="1"/>
</dbReference>
<dbReference type="STRING" id="364199.SAMN04489858_101409"/>
<evidence type="ECO:0000256" key="9">
    <source>
        <dbReference type="ARBA" id="ARBA00022777"/>
    </source>
</evidence>
<sequence>MKKSLGALLALCLAGTQFLAILLVVFSSYLSSERALLQHARDLLRDVGTNTIEHSKGFLSPAEGAAQLAARLAQSRVVASDNTVLLEQLLFQQLQISPQFSGIYFGGADGSFLYVMRSPEGAGPFRTKIIRTGDERSVRYIWRDDDYKIVDELYDPDDMFDPRTRPWFIRAQETRGTIWTDPYIFFSSQQPGITLASPVIGADSEVQGVVGVDIEISMISNFLAQLRVGQHGGALILNRNGDVIAHPDPELIKTEDTDGTLRFSNISELEDPIARAAFAPLMRQGRVLVWQERPQQFILNGESYVATVLPTISDRLPWTIGVYAPEKDFTQALKENRVLNIWIAAVVAAITGLVGLALASIINKPVKAFAIRSALINQGEIDPAEPMPRTYRELEAANSALVQQIVARRATEQEYEQAFAQSPWGMAQIQPQTGALERTNAHFSKITGYSEAELRTIRFVDLIAEGETISEGFLAGDYDIAHELRCRRKDGSLIWISARAFKVRDRDGNIAHGVVMIEDISDSKVMEQEILKLNRDMSHLARGNTMGQMAAGLAHELNQPLTAISANAETALLVLEDQKQVDPELYEILQEMNQQSHRAGEIIRALRGFIRKDEGAKSAFSLRDLVEQTSKLLLAELSEANVVLHSQIPAGLPPVEANRVQIAQVIVNLVRNAIEAMSVTDPSGRQIVIDAKVSQQMMLVSVQDTGPGIPAGRELFSQFETTKADGMGLGLSLCHTIVEGNGGEIWLDRNGAAGACFRFSLPLAPTRTTPQHKEDPA</sequence>
<dbReference type="Proteomes" id="UP000199180">
    <property type="component" value="Unassembled WGS sequence"/>
</dbReference>
<keyword evidence="18" id="KW-1185">Reference proteome</keyword>
<dbReference type="RefSeq" id="WP_090732080.1">
    <property type="nucleotide sequence ID" value="NZ_FOHO01000001.1"/>
</dbReference>
<feature type="transmembrane region" description="Helical" evidence="14">
    <location>
        <begin position="341"/>
        <end position="362"/>
    </location>
</feature>
<evidence type="ECO:0000313" key="17">
    <source>
        <dbReference type="EMBL" id="SES76380.1"/>
    </source>
</evidence>
<evidence type="ECO:0000256" key="11">
    <source>
        <dbReference type="ARBA" id="ARBA00022989"/>
    </source>
</evidence>
<dbReference type="InterPro" id="IPR004358">
    <property type="entry name" value="Sig_transdc_His_kin-like_C"/>
</dbReference>
<dbReference type="CDD" id="cd12913">
    <property type="entry name" value="PDC1_MCP_like"/>
    <property type="match status" value="1"/>
</dbReference>
<dbReference type="InterPro" id="IPR033479">
    <property type="entry name" value="dCache_1"/>
</dbReference>
<evidence type="ECO:0000256" key="13">
    <source>
        <dbReference type="ARBA" id="ARBA00023136"/>
    </source>
</evidence>
<keyword evidence="6" id="KW-0808">Transferase</keyword>
<keyword evidence="13 14" id="KW-0472">Membrane</keyword>
<dbReference type="GO" id="GO:0005886">
    <property type="term" value="C:plasma membrane"/>
    <property type="evidence" value="ECO:0007669"/>
    <property type="project" value="UniProtKB-SubCell"/>
</dbReference>
<dbReference type="GO" id="GO:0005524">
    <property type="term" value="F:ATP binding"/>
    <property type="evidence" value="ECO:0007669"/>
    <property type="project" value="UniProtKB-KW"/>
</dbReference>
<dbReference type="InterPro" id="IPR000014">
    <property type="entry name" value="PAS"/>
</dbReference>
<evidence type="ECO:0000256" key="8">
    <source>
        <dbReference type="ARBA" id="ARBA00022741"/>
    </source>
</evidence>
<evidence type="ECO:0000259" key="16">
    <source>
        <dbReference type="PROSITE" id="PS50113"/>
    </source>
</evidence>
<feature type="domain" description="PAC" evidence="16">
    <location>
        <begin position="480"/>
        <end position="532"/>
    </location>
</feature>
<evidence type="ECO:0000259" key="15">
    <source>
        <dbReference type="PROSITE" id="PS50109"/>
    </source>
</evidence>
<evidence type="ECO:0000256" key="10">
    <source>
        <dbReference type="ARBA" id="ARBA00022840"/>
    </source>
</evidence>
<dbReference type="SUPFAM" id="SSF103190">
    <property type="entry name" value="Sensory domain-like"/>
    <property type="match status" value="1"/>
</dbReference>
<name>A0A1H9Z4M8_9RHOB</name>
<comment type="subcellular location">
    <subcellularLocation>
        <location evidence="2">Cell membrane</location>
        <topology evidence="2">Multi-pass membrane protein</topology>
    </subcellularLocation>
</comment>
<dbReference type="SMART" id="SM00387">
    <property type="entry name" value="HATPase_c"/>
    <property type="match status" value="1"/>
</dbReference>
<dbReference type="EC" id="2.7.13.3" evidence="3"/>
<keyword evidence="7 14" id="KW-0812">Transmembrane</keyword>
<protein>
    <recommendedName>
        <fullName evidence="3">histidine kinase</fullName>
        <ecNumber evidence="3">2.7.13.3</ecNumber>
    </recommendedName>
</protein>
<dbReference type="InterPro" id="IPR000700">
    <property type="entry name" value="PAS-assoc_C"/>
</dbReference>
<dbReference type="GO" id="GO:0000155">
    <property type="term" value="F:phosphorelay sensor kinase activity"/>
    <property type="evidence" value="ECO:0007669"/>
    <property type="project" value="InterPro"/>
</dbReference>
<dbReference type="AlphaFoldDB" id="A0A1H9Z4M8"/>
<keyword evidence="10" id="KW-0067">ATP-binding</keyword>
<evidence type="ECO:0000256" key="7">
    <source>
        <dbReference type="ARBA" id="ARBA00022692"/>
    </source>
</evidence>
<keyword evidence="4" id="KW-1003">Cell membrane</keyword>
<evidence type="ECO:0000256" key="14">
    <source>
        <dbReference type="SAM" id="Phobius"/>
    </source>
</evidence>
<evidence type="ECO:0000256" key="4">
    <source>
        <dbReference type="ARBA" id="ARBA00022475"/>
    </source>
</evidence>
<dbReference type="PANTHER" id="PTHR43065">
    <property type="entry name" value="SENSOR HISTIDINE KINASE"/>
    <property type="match status" value="1"/>
</dbReference>
<reference evidence="17 18" key="1">
    <citation type="submission" date="2016-10" db="EMBL/GenBank/DDBJ databases">
        <authorList>
            <person name="de Groot N.N."/>
        </authorList>
    </citation>
    <scope>NUCLEOTIDE SEQUENCE [LARGE SCALE GENOMIC DNA]</scope>
    <source>
        <strain evidence="17 18">DSM 17862</strain>
    </source>
</reference>
<keyword evidence="11 14" id="KW-1133">Transmembrane helix</keyword>
<dbReference type="PRINTS" id="PR00344">
    <property type="entry name" value="BCTRLSENSOR"/>
</dbReference>
<dbReference type="InterPro" id="IPR035965">
    <property type="entry name" value="PAS-like_dom_sf"/>
</dbReference>
<dbReference type="InterPro" id="IPR001610">
    <property type="entry name" value="PAC"/>
</dbReference>
<accession>A0A1H9Z4M8</accession>
<dbReference type="Pfam" id="PF02743">
    <property type="entry name" value="dCache_1"/>
    <property type="match status" value="1"/>
</dbReference>
<evidence type="ECO:0000256" key="1">
    <source>
        <dbReference type="ARBA" id="ARBA00000085"/>
    </source>
</evidence>
<dbReference type="Pfam" id="PF13426">
    <property type="entry name" value="PAS_9"/>
    <property type="match status" value="1"/>
</dbReference>
<comment type="catalytic activity">
    <reaction evidence="1">
        <text>ATP + protein L-histidine = ADP + protein N-phospho-L-histidine.</text>
        <dbReference type="EC" id="2.7.13.3"/>
    </reaction>
</comment>
<keyword evidence="8" id="KW-0547">Nucleotide-binding</keyword>
<evidence type="ECO:0000256" key="3">
    <source>
        <dbReference type="ARBA" id="ARBA00012438"/>
    </source>
</evidence>
<dbReference type="InterPro" id="IPR036097">
    <property type="entry name" value="HisK_dim/P_sf"/>
</dbReference>
<keyword evidence="9" id="KW-0418">Kinase</keyword>
<dbReference type="InterPro" id="IPR036890">
    <property type="entry name" value="HATPase_C_sf"/>
</dbReference>
<evidence type="ECO:0000256" key="6">
    <source>
        <dbReference type="ARBA" id="ARBA00022679"/>
    </source>
</evidence>
<dbReference type="OrthoDB" id="9795133at2"/>
<evidence type="ECO:0000256" key="12">
    <source>
        <dbReference type="ARBA" id="ARBA00023012"/>
    </source>
</evidence>
<evidence type="ECO:0000313" key="18">
    <source>
        <dbReference type="Proteomes" id="UP000199180"/>
    </source>
</evidence>
<dbReference type="SUPFAM" id="SSF55785">
    <property type="entry name" value="PYP-like sensor domain (PAS domain)"/>
    <property type="match status" value="1"/>
</dbReference>
<dbReference type="PANTHER" id="PTHR43065:SF10">
    <property type="entry name" value="PEROXIDE STRESS-ACTIVATED HISTIDINE KINASE MAK3"/>
    <property type="match status" value="1"/>
</dbReference>
<dbReference type="InterPro" id="IPR029151">
    <property type="entry name" value="Sensor-like_sf"/>
</dbReference>
<dbReference type="Pfam" id="PF02518">
    <property type="entry name" value="HATPase_c"/>
    <property type="match status" value="1"/>
</dbReference>
<dbReference type="PROSITE" id="PS50113">
    <property type="entry name" value="PAC"/>
    <property type="match status" value="1"/>
</dbReference>
<dbReference type="EMBL" id="FOHO01000001">
    <property type="protein sequence ID" value="SES76380.1"/>
    <property type="molecule type" value="Genomic_DNA"/>
</dbReference>
<evidence type="ECO:0000256" key="5">
    <source>
        <dbReference type="ARBA" id="ARBA00022553"/>
    </source>
</evidence>
<dbReference type="Gene3D" id="1.10.287.130">
    <property type="match status" value="1"/>
</dbReference>
<dbReference type="Gene3D" id="3.30.565.10">
    <property type="entry name" value="Histidine kinase-like ATPase, C-terminal domain"/>
    <property type="match status" value="1"/>
</dbReference>
<dbReference type="Gene3D" id="3.30.450.20">
    <property type="entry name" value="PAS domain"/>
    <property type="match status" value="2"/>
</dbReference>
<evidence type="ECO:0000256" key="2">
    <source>
        <dbReference type="ARBA" id="ARBA00004651"/>
    </source>
</evidence>
<feature type="domain" description="Histidine kinase" evidence="15">
    <location>
        <begin position="552"/>
        <end position="765"/>
    </location>
</feature>
<dbReference type="InterPro" id="IPR003661">
    <property type="entry name" value="HisK_dim/P_dom"/>
</dbReference>
<gene>
    <name evidence="17" type="ORF">SAMN04489858_101409</name>
</gene>